<reference evidence="2 3" key="1">
    <citation type="submission" date="2020-08" db="EMBL/GenBank/DDBJ databases">
        <title>Genomic Encyclopedia of Type Strains, Phase IV (KMG-IV): sequencing the most valuable type-strain genomes for metagenomic binning, comparative biology and taxonomic classification.</title>
        <authorList>
            <person name="Goeker M."/>
        </authorList>
    </citation>
    <scope>NUCLEOTIDE SEQUENCE [LARGE SCALE GENOMIC DNA]</scope>
    <source>
        <strain evidence="2 3">DSM 105074</strain>
    </source>
</reference>
<sequence>MALAFLFVAFRTPNEEKDKPLVADKVFINGKIITVDSINSIVQAIAVQGGKIIAVGTNDQISTHKSTTTEIIDLRGRTVVPGFIDGHSHFMSFGRASLANLNPPPVGSIRKIADLVSELKAFQAQKGLKDGEWIRGFGYDVDQLEEKRHPTKEDFDAAFPNNPVVITHVSGHMSVANSAALRLAGINANTVDPPGGVIERKTNSNEPTGLFQERAQGLVRVNISSSTSGSLEERLAQLKEQQLYYASFGVTTAQDGSTGFESLELLREAAQRGELIIDIETLPSYTILDKVLGNPNYQFGVLTNRLKLNGFKYISDGSPQGKTAYFGKAYLTKVPGCNGEECRGFPTASQDDLNEAILKGFKNNLQTFVHCNGDAAIDMYITAIENANQILGNSSQNRRPVVIHSQFVRPDQLDKYKELGMIPALFSNHAFFWGDVHEQNLGYERAKFLSPLKTTIKKNIIATNHTDFGVTPINQLFLLWTSVERKSRSGKVIGPEERLTPLEGLRAITINGAYQYFEEASKGSIEPGKLADLVILSDDPTTVVPAQIKDIQVLETIKEGKTIFKKN</sequence>
<dbReference type="PANTHER" id="PTHR22642">
    <property type="entry name" value="IMIDAZOLONEPROPIONASE"/>
    <property type="match status" value="1"/>
</dbReference>
<dbReference type="InterPro" id="IPR032466">
    <property type="entry name" value="Metal_Hydrolase"/>
</dbReference>
<dbReference type="RefSeq" id="WP_184176473.1">
    <property type="nucleotide sequence ID" value="NZ_JACHGF010000007.1"/>
</dbReference>
<dbReference type="CDD" id="cd01300">
    <property type="entry name" value="YtcJ_like"/>
    <property type="match status" value="1"/>
</dbReference>
<organism evidence="2 3">
    <name type="scientific">Rhabdobacter roseus</name>
    <dbReference type="NCBI Taxonomy" id="1655419"/>
    <lineage>
        <taxon>Bacteria</taxon>
        <taxon>Pseudomonadati</taxon>
        <taxon>Bacteroidota</taxon>
        <taxon>Cytophagia</taxon>
        <taxon>Cytophagales</taxon>
        <taxon>Cytophagaceae</taxon>
        <taxon>Rhabdobacter</taxon>
    </lineage>
</organism>
<dbReference type="Proteomes" id="UP000557307">
    <property type="component" value="Unassembled WGS sequence"/>
</dbReference>
<accession>A0A840TX90</accession>
<evidence type="ECO:0000259" key="1">
    <source>
        <dbReference type="Pfam" id="PF07969"/>
    </source>
</evidence>
<protein>
    <recommendedName>
        <fullName evidence="1">Amidohydrolase 3 domain-containing protein</fullName>
    </recommendedName>
</protein>
<dbReference type="InterPro" id="IPR033932">
    <property type="entry name" value="YtcJ-like"/>
</dbReference>
<dbReference type="Gene3D" id="2.30.40.10">
    <property type="entry name" value="Urease, subunit C, domain 1"/>
    <property type="match status" value="1"/>
</dbReference>
<dbReference type="Gene3D" id="3.20.20.140">
    <property type="entry name" value="Metal-dependent hydrolases"/>
    <property type="match status" value="1"/>
</dbReference>
<name>A0A840TX90_9BACT</name>
<gene>
    <name evidence="2" type="ORF">HNQ92_004043</name>
</gene>
<dbReference type="InterPro" id="IPR011059">
    <property type="entry name" value="Metal-dep_hydrolase_composite"/>
</dbReference>
<dbReference type="InterPro" id="IPR013108">
    <property type="entry name" value="Amidohydro_3"/>
</dbReference>
<dbReference type="EMBL" id="JACHGF010000007">
    <property type="protein sequence ID" value="MBB5285883.1"/>
    <property type="molecule type" value="Genomic_DNA"/>
</dbReference>
<dbReference type="PANTHER" id="PTHR22642:SF2">
    <property type="entry name" value="PROTEIN LONG AFTER FAR-RED 3"/>
    <property type="match status" value="1"/>
</dbReference>
<feature type="domain" description="Amidohydrolase 3" evidence="1">
    <location>
        <begin position="70"/>
        <end position="564"/>
    </location>
</feature>
<keyword evidence="3" id="KW-1185">Reference proteome</keyword>
<evidence type="ECO:0000313" key="3">
    <source>
        <dbReference type="Proteomes" id="UP000557307"/>
    </source>
</evidence>
<dbReference type="GO" id="GO:0016810">
    <property type="term" value="F:hydrolase activity, acting on carbon-nitrogen (but not peptide) bonds"/>
    <property type="evidence" value="ECO:0007669"/>
    <property type="project" value="InterPro"/>
</dbReference>
<evidence type="ECO:0000313" key="2">
    <source>
        <dbReference type="EMBL" id="MBB5285883.1"/>
    </source>
</evidence>
<dbReference type="SUPFAM" id="SSF51338">
    <property type="entry name" value="Composite domain of metallo-dependent hydrolases"/>
    <property type="match status" value="1"/>
</dbReference>
<proteinExistence type="predicted"/>
<comment type="caution">
    <text evidence="2">The sequence shown here is derived from an EMBL/GenBank/DDBJ whole genome shotgun (WGS) entry which is preliminary data.</text>
</comment>
<dbReference type="AlphaFoldDB" id="A0A840TX90"/>
<dbReference type="SUPFAM" id="SSF51556">
    <property type="entry name" value="Metallo-dependent hydrolases"/>
    <property type="match status" value="1"/>
</dbReference>
<dbReference type="Pfam" id="PF07969">
    <property type="entry name" value="Amidohydro_3"/>
    <property type="match status" value="1"/>
</dbReference>
<dbReference type="Gene3D" id="3.10.310.70">
    <property type="match status" value="1"/>
</dbReference>